<evidence type="ECO:0000313" key="2">
    <source>
        <dbReference type="Proteomes" id="UP001597526"/>
    </source>
</evidence>
<sequence length="350" mass="41130">MEVLENIFKRSISDLNQEFDNLFDKYGYSHFFKNSIPNLKGNFLLLRKKDPELLVQLGALKVVEESYYEWTDSFKKEAFLSNYAYVIITVIEKLEKKLQEYKLFLSNMSKSKNHNFLESKLEYYIFRIQNKPHYLAYHNDGFRKKEGEYYNITFNNKLDVPYTLTFENDKFIAKLESKIFKRTIPHPYGNILVDVKTWVKMDLSSRMVNILSSFLTDPFYSNQTSGIEENSILPPFKINSTVFLENGEKTFFKILLKAQAIIIKNDKIILTDKIFKGCCGYLYEILRKPSYSTIIYSTTKADFIRYLNLTDTYNAKIPQGSVFTDSATIERQKEILDPAISKFFPKHTKS</sequence>
<dbReference type="Proteomes" id="UP001597526">
    <property type="component" value="Unassembled WGS sequence"/>
</dbReference>
<gene>
    <name evidence="1" type="ORF">ACFSQJ_15960</name>
</gene>
<protein>
    <submittedName>
        <fullName evidence="1">Uncharacterized protein</fullName>
    </submittedName>
</protein>
<name>A0ABW5MZI8_9FLAO</name>
<dbReference type="EMBL" id="JBHULB010000079">
    <property type="protein sequence ID" value="MFD2588432.1"/>
    <property type="molecule type" value="Genomic_DNA"/>
</dbReference>
<keyword evidence="2" id="KW-1185">Reference proteome</keyword>
<accession>A0ABW5MZI8</accession>
<dbReference type="RefSeq" id="WP_377767962.1">
    <property type="nucleotide sequence ID" value="NZ_JBHULB010000079.1"/>
</dbReference>
<comment type="caution">
    <text evidence="1">The sequence shown here is derived from an EMBL/GenBank/DDBJ whole genome shotgun (WGS) entry which is preliminary data.</text>
</comment>
<organism evidence="1 2">
    <name type="scientific">Croceitalea marina</name>
    <dbReference type="NCBI Taxonomy" id="1775166"/>
    <lineage>
        <taxon>Bacteria</taxon>
        <taxon>Pseudomonadati</taxon>
        <taxon>Bacteroidota</taxon>
        <taxon>Flavobacteriia</taxon>
        <taxon>Flavobacteriales</taxon>
        <taxon>Flavobacteriaceae</taxon>
        <taxon>Croceitalea</taxon>
    </lineage>
</organism>
<evidence type="ECO:0000313" key="1">
    <source>
        <dbReference type="EMBL" id="MFD2588432.1"/>
    </source>
</evidence>
<reference evidence="2" key="1">
    <citation type="journal article" date="2019" name="Int. J. Syst. Evol. Microbiol.">
        <title>The Global Catalogue of Microorganisms (GCM) 10K type strain sequencing project: providing services to taxonomists for standard genome sequencing and annotation.</title>
        <authorList>
            <consortium name="The Broad Institute Genomics Platform"/>
            <consortium name="The Broad Institute Genome Sequencing Center for Infectious Disease"/>
            <person name="Wu L."/>
            <person name="Ma J."/>
        </authorList>
    </citation>
    <scope>NUCLEOTIDE SEQUENCE [LARGE SCALE GENOMIC DNA]</scope>
    <source>
        <strain evidence="2">KCTC 52368</strain>
    </source>
</reference>
<proteinExistence type="predicted"/>